<evidence type="ECO:0000313" key="3">
    <source>
        <dbReference type="Proteomes" id="UP000214975"/>
    </source>
</evidence>
<accession>A0A231VM35</accession>
<dbReference type="EMBL" id="NKHD01000004">
    <property type="protein sequence ID" value="OXT09335.1"/>
    <property type="molecule type" value="Genomic_DNA"/>
</dbReference>
<protein>
    <recommendedName>
        <fullName evidence="5">YkuS family protein</fullName>
    </recommendedName>
</protein>
<reference evidence="2 4" key="2">
    <citation type="submission" date="2017-06" db="EMBL/GenBank/DDBJ databases">
        <title>Isolation and characterization of a thermophilic and butanogenic Thermoanaerobacterium thermosaccharolyticum M5 capable of efficient degradation of hemicellulose.</title>
        <authorList>
            <person name="Xin F."/>
            <person name="Jiang Y."/>
        </authorList>
    </citation>
    <scope>NUCLEOTIDE SEQUENCE [LARGE SCALE GENOMIC DNA]</scope>
    <source>
        <strain evidence="2 4">M5</strain>
    </source>
</reference>
<dbReference type="Proteomes" id="UP000214975">
    <property type="component" value="Chromosome"/>
</dbReference>
<dbReference type="EMBL" id="CP016893">
    <property type="protein sequence ID" value="AST58698.1"/>
    <property type="molecule type" value="Genomic_DNA"/>
</dbReference>
<evidence type="ECO:0008006" key="5">
    <source>
        <dbReference type="Google" id="ProtNLM"/>
    </source>
</evidence>
<evidence type="ECO:0000313" key="2">
    <source>
        <dbReference type="EMBL" id="OXT09335.1"/>
    </source>
</evidence>
<proteinExistence type="predicted"/>
<dbReference type="RefSeq" id="WP_094043474.1">
    <property type="nucleotide sequence ID" value="NZ_CP016893.1"/>
</dbReference>
<dbReference type="InterPro" id="IPR005370">
    <property type="entry name" value="UPF0180"/>
</dbReference>
<organism evidence="2 4">
    <name type="scientific">Thermoanaerobacterium thermosaccharolyticum</name>
    <name type="common">Clostridium thermosaccharolyticum</name>
    <dbReference type="NCBI Taxonomy" id="1517"/>
    <lineage>
        <taxon>Bacteria</taxon>
        <taxon>Bacillati</taxon>
        <taxon>Bacillota</taxon>
        <taxon>Clostridia</taxon>
        <taxon>Thermoanaerobacterales</taxon>
        <taxon>Thermoanaerobacteraceae</taxon>
        <taxon>Thermoanaerobacterium</taxon>
    </lineage>
</organism>
<dbReference type="Proteomes" id="UP000215301">
    <property type="component" value="Unassembled WGS sequence"/>
</dbReference>
<evidence type="ECO:0000313" key="4">
    <source>
        <dbReference type="Proteomes" id="UP000215301"/>
    </source>
</evidence>
<gene>
    <name evidence="2" type="ORF">CE561_01435</name>
    <name evidence="1" type="ORF">Thert_02891</name>
</gene>
<name>A0A231VM35_THETR</name>
<dbReference type="AlphaFoldDB" id="A0A231VM35"/>
<reference evidence="1 3" key="1">
    <citation type="submission" date="2016-08" db="EMBL/GenBank/DDBJ databases">
        <title>A novel genetic cassette of butanologenic Thermoanaerobacterium thermosaccharolyticum that directly convert cellulose to butanol.</title>
        <authorList>
            <person name="Li T."/>
            <person name="He J."/>
        </authorList>
    </citation>
    <scope>NUCLEOTIDE SEQUENCE [LARGE SCALE GENOMIC DNA]</scope>
    <source>
        <strain evidence="1 3">TG57</strain>
    </source>
</reference>
<sequence>MGKKIAVESQLSNVKRYLSNKGYDVINLEQNSNLSGIRVDDYDAVVITGQHKDMLGYENTHTKSRIIDATGMTPEDIESEIRRSTGGDLNV</sequence>
<dbReference type="Pfam" id="PF03698">
    <property type="entry name" value="UPF0180"/>
    <property type="match status" value="1"/>
</dbReference>
<evidence type="ECO:0000313" key="1">
    <source>
        <dbReference type="EMBL" id="AST58698.1"/>
    </source>
</evidence>